<dbReference type="AlphaFoldDB" id="A0A918UM58"/>
<dbReference type="SMART" id="SM00344">
    <property type="entry name" value="HTH_ASNC"/>
    <property type="match status" value="1"/>
</dbReference>
<dbReference type="Gene3D" id="1.10.10.10">
    <property type="entry name" value="Winged helix-like DNA-binding domain superfamily/Winged helix DNA-binding domain"/>
    <property type="match status" value="1"/>
</dbReference>
<evidence type="ECO:0000256" key="1">
    <source>
        <dbReference type="ARBA" id="ARBA00023015"/>
    </source>
</evidence>
<dbReference type="RefSeq" id="WP_189484396.1">
    <property type="nucleotide sequence ID" value="NZ_BMZB01000001.1"/>
</dbReference>
<dbReference type="InterPro" id="IPR011008">
    <property type="entry name" value="Dimeric_a/b-barrel"/>
</dbReference>
<dbReference type="SUPFAM" id="SSF54909">
    <property type="entry name" value="Dimeric alpha+beta barrel"/>
    <property type="match status" value="1"/>
</dbReference>
<gene>
    <name evidence="5" type="ORF">GCM10011273_00670</name>
</gene>
<dbReference type="GO" id="GO:0005829">
    <property type="term" value="C:cytosol"/>
    <property type="evidence" value="ECO:0007669"/>
    <property type="project" value="TreeGrafter"/>
</dbReference>
<dbReference type="PANTHER" id="PTHR30154:SF53">
    <property type="entry name" value="HTH-TYPE TRANSCRIPTIONAL REGULATOR LRPC"/>
    <property type="match status" value="1"/>
</dbReference>
<reference evidence="5" key="2">
    <citation type="submission" date="2020-09" db="EMBL/GenBank/DDBJ databases">
        <authorList>
            <person name="Sun Q."/>
            <person name="Kim S."/>
        </authorList>
    </citation>
    <scope>NUCLEOTIDE SEQUENCE</scope>
    <source>
        <strain evidence="5">KCTC 32296</strain>
    </source>
</reference>
<protein>
    <submittedName>
        <fullName evidence="5">AsnC family transcriptional regulator</fullName>
    </submittedName>
</protein>
<evidence type="ECO:0000256" key="2">
    <source>
        <dbReference type="ARBA" id="ARBA00023125"/>
    </source>
</evidence>
<dbReference type="SUPFAM" id="SSF46785">
    <property type="entry name" value="Winged helix' DNA-binding domain"/>
    <property type="match status" value="1"/>
</dbReference>
<keyword evidence="1" id="KW-0805">Transcription regulation</keyword>
<dbReference type="Gene3D" id="3.30.70.920">
    <property type="match status" value="1"/>
</dbReference>
<evidence type="ECO:0000259" key="4">
    <source>
        <dbReference type="PROSITE" id="PS50956"/>
    </source>
</evidence>
<dbReference type="InterPro" id="IPR036388">
    <property type="entry name" value="WH-like_DNA-bd_sf"/>
</dbReference>
<dbReference type="InterPro" id="IPR019888">
    <property type="entry name" value="Tscrpt_reg_AsnC-like"/>
</dbReference>
<keyword evidence="6" id="KW-1185">Reference proteome</keyword>
<dbReference type="Pfam" id="PF13412">
    <property type="entry name" value="HTH_24"/>
    <property type="match status" value="1"/>
</dbReference>
<evidence type="ECO:0000313" key="6">
    <source>
        <dbReference type="Proteomes" id="UP000662572"/>
    </source>
</evidence>
<feature type="domain" description="HTH asnC-type" evidence="4">
    <location>
        <begin position="7"/>
        <end position="69"/>
    </location>
</feature>
<evidence type="ECO:0000313" key="5">
    <source>
        <dbReference type="EMBL" id="GGZ19980.1"/>
    </source>
</evidence>
<dbReference type="InterPro" id="IPR000485">
    <property type="entry name" value="AsnC-type_HTH_dom"/>
</dbReference>
<proteinExistence type="predicted"/>
<accession>A0A918UM58</accession>
<dbReference type="Proteomes" id="UP000662572">
    <property type="component" value="Unassembled WGS sequence"/>
</dbReference>
<reference evidence="5" key="1">
    <citation type="journal article" date="2014" name="Int. J. Syst. Evol. Microbiol.">
        <title>Complete genome sequence of Corynebacterium casei LMG S-19264T (=DSM 44701T), isolated from a smear-ripened cheese.</title>
        <authorList>
            <consortium name="US DOE Joint Genome Institute (JGI-PGF)"/>
            <person name="Walter F."/>
            <person name="Albersmeier A."/>
            <person name="Kalinowski J."/>
            <person name="Ruckert C."/>
        </authorList>
    </citation>
    <scope>NUCLEOTIDE SEQUENCE</scope>
    <source>
        <strain evidence="5">KCTC 32296</strain>
    </source>
</reference>
<keyword evidence="3" id="KW-0804">Transcription</keyword>
<evidence type="ECO:0000256" key="3">
    <source>
        <dbReference type="ARBA" id="ARBA00023163"/>
    </source>
</evidence>
<dbReference type="PRINTS" id="PR00033">
    <property type="entry name" value="HTHASNC"/>
</dbReference>
<name>A0A918UM58_9CAUL</name>
<keyword evidence="2" id="KW-0238">DNA-binding</keyword>
<comment type="caution">
    <text evidence="5">The sequence shown here is derived from an EMBL/GenBank/DDBJ whole genome shotgun (WGS) entry which is preliminary data.</text>
</comment>
<dbReference type="GO" id="GO:0043565">
    <property type="term" value="F:sequence-specific DNA binding"/>
    <property type="evidence" value="ECO:0007669"/>
    <property type="project" value="InterPro"/>
</dbReference>
<dbReference type="PROSITE" id="PS50956">
    <property type="entry name" value="HTH_ASNC_2"/>
    <property type="match status" value="1"/>
</dbReference>
<dbReference type="GO" id="GO:0043200">
    <property type="term" value="P:response to amino acid"/>
    <property type="evidence" value="ECO:0007669"/>
    <property type="project" value="TreeGrafter"/>
</dbReference>
<organism evidence="5 6">
    <name type="scientific">Asticcacaulis endophyticus</name>
    <dbReference type="NCBI Taxonomy" id="1395890"/>
    <lineage>
        <taxon>Bacteria</taxon>
        <taxon>Pseudomonadati</taxon>
        <taxon>Pseudomonadota</taxon>
        <taxon>Alphaproteobacteria</taxon>
        <taxon>Caulobacterales</taxon>
        <taxon>Caulobacteraceae</taxon>
        <taxon>Asticcacaulis</taxon>
    </lineage>
</organism>
<sequence length="147" mass="16333">MTDALKLDETDRKLLAMLREDSRHGISHLAKELDIPRTQVYTRLERFETDGIIAGYTVRLGAAFSKARMRAHVMIKCLPKFNAQVAVELAEIPEISAIHAISGVYDVIVMVEAADSVELNDLLDRIGALEGVERTTTSVILATKLER</sequence>
<dbReference type="EMBL" id="BMZB01000001">
    <property type="protein sequence ID" value="GGZ19980.1"/>
    <property type="molecule type" value="Genomic_DNA"/>
</dbReference>
<dbReference type="InterPro" id="IPR036390">
    <property type="entry name" value="WH_DNA-bd_sf"/>
</dbReference>
<dbReference type="InterPro" id="IPR019887">
    <property type="entry name" value="Tscrpt_reg_AsnC/Lrp_C"/>
</dbReference>
<dbReference type="PANTHER" id="PTHR30154">
    <property type="entry name" value="LEUCINE-RESPONSIVE REGULATORY PROTEIN"/>
    <property type="match status" value="1"/>
</dbReference>
<dbReference type="Pfam" id="PF01037">
    <property type="entry name" value="AsnC_trans_reg"/>
    <property type="match status" value="1"/>
</dbReference>